<dbReference type="AlphaFoldDB" id="A0AAN7YLZ9"/>
<dbReference type="EMBL" id="JAVFKY010000005">
    <property type="protein sequence ID" value="KAK5576229.1"/>
    <property type="molecule type" value="Genomic_DNA"/>
</dbReference>
<comment type="caution">
    <text evidence="1">The sequence shown here is derived from an EMBL/GenBank/DDBJ whole genome shotgun (WGS) entry which is preliminary data.</text>
</comment>
<accession>A0AAN7YLZ9</accession>
<gene>
    <name evidence="1" type="ORF">RB653_007370</name>
</gene>
<proteinExistence type="predicted"/>
<sequence>MTISSLLKNLSFKNGSNNKFLLNSDCNYNNGNENKFGNQEVSLYGGFSYSPKGITPH</sequence>
<name>A0AAN7YLZ9_9MYCE</name>
<evidence type="ECO:0000313" key="1">
    <source>
        <dbReference type="EMBL" id="KAK5576229.1"/>
    </source>
</evidence>
<evidence type="ECO:0000313" key="2">
    <source>
        <dbReference type="Proteomes" id="UP001344447"/>
    </source>
</evidence>
<organism evidence="1 2">
    <name type="scientific">Dictyostelium firmibasis</name>
    <dbReference type="NCBI Taxonomy" id="79012"/>
    <lineage>
        <taxon>Eukaryota</taxon>
        <taxon>Amoebozoa</taxon>
        <taxon>Evosea</taxon>
        <taxon>Eumycetozoa</taxon>
        <taxon>Dictyostelia</taxon>
        <taxon>Dictyosteliales</taxon>
        <taxon>Dictyosteliaceae</taxon>
        <taxon>Dictyostelium</taxon>
    </lineage>
</organism>
<protein>
    <submittedName>
        <fullName evidence="1">Uncharacterized protein</fullName>
    </submittedName>
</protein>
<keyword evidence="2" id="KW-1185">Reference proteome</keyword>
<reference evidence="1 2" key="1">
    <citation type="submission" date="2023-11" db="EMBL/GenBank/DDBJ databases">
        <title>Dfirmibasis_genome.</title>
        <authorList>
            <person name="Edelbroek B."/>
            <person name="Kjellin J."/>
            <person name="Jerlstrom-Hultqvist J."/>
            <person name="Soderbom F."/>
        </authorList>
    </citation>
    <scope>NUCLEOTIDE SEQUENCE [LARGE SCALE GENOMIC DNA]</scope>
    <source>
        <strain evidence="1 2">TNS-C-14</strain>
    </source>
</reference>
<dbReference type="Proteomes" id="UP001344447">
    <property type="component" value="Unassembled WGS sequence"/>
</dbReference>